<protein>
    <recommendedName>
        <fullName evidence="8">ABC transmembrane type-1 domain-containing protein</fullName>
    </recommendedName>
</protein>
<dbReference type="PANTHER" id="PTHR32243:SF18">
    <property type="entry name" value="INNER MEMBRANE ABC TRANSPORTER PERMEASE PROTEIN YCJP"/>
    <property type="match status" value="1"/>
</dbReference>
<keyword evidence="4 7" id="KW-0812">Transmembrane</keyword>
<dbReference type="InterPro" id="IPR050901">
    <property type="entry name" value="BP-dep_ABC_trans_perm"/>
</dbReference>
<evidence type="ECO:0000256" key="5">
    <source>
        <dbReference type="ARBA" id="ARBA00022989"/>
    </source>
</evidence>
<feature type="transmembrane region" description="Helical" evidence="7">
    <location>
        <begin position="95"/>
        <end position="118"/>
    </location>
</feature>
<evidence type="ECO:0000256" key="4">
    <source>
        <dbReference type="ARBA" id="ARBA00022692"/>
    </source>
</evidence>
<dbReference type="EMBL" id="BARW01035770">
    <property type="protein sequence ID" value="GAJ22727.1"/>
    <property type="molecule type" value="Genomic_DNA"/>
</dbReference>
<evidence type="ECO:0000256" key="7">
    <source>
        <dbReference type="SAM" id="Phobius"/>
    </source>
</evidence>
<evidence type="ECO:0000256" key="3">
    <source>
        <dbReference type="ARBA" id="ARBA00022475"/>
    </source>
</evidence>
<keyword evidence="3" id="KW-1003">Cell membrane</keyword>
<organism evidence="9">
    <name type="scientific">marine sediment metagenome</name>
    <dbReference type="NCBI Taxonomy" id="412755"/>
    <lineage>
        <taxon>unclassified sequences</taxon>
        <taxon>metagenomes</taxon>
        <taxon>ecological metagenomes</taxon>
    </lineage>
</organism>
<evidence type="ECO:0000256" key="6">
    <source>
        <dbReference type="ARBA" id="ARBA00023136"/>
    </source>
</evidence>
<comment type="caution">
    <text evidence="9">The sequence shown here is derived from an EMBL/GenBank/DDBJ whole genome shotgun (WGS) entry which is preliminary data.</text>
</comment>
<dbReference type="InterPro" id="IPR000515">
    <property type="entry name" value="MetI-like"/>
</dbReference>
<keyword evidence="6 7" id="KW-0472">Membrane</keyword>
<keyword evidence="2" id="KW-0813">Transport</keyword>
<dbReference type="PANTHER" id="PTHR32243">
    <property type="entry name" value="MALTOSE TRANSPORT SYSTEM PERMEASE-RELATED"/>
    <property type="match status" value="1"/>
</dbReference>
<dbReference type="Gene3D" id="1.10.3720.10">
    <property type="entry name" value="MetI-like"/>
    <property type="match status" value="1"/>
</dbReference>
<proteinExistence type="predicted"/>
<dbReference type="SUPFAM" id="SSF161098">
    <property type="entry name" value="MetI-like"/>
    <property type="match status" value="1"/>
</dbReference>
<dbReference type="AlphaFoldDB" id="X1VQU3"/>
<keyword evidence="5 7" id="KW-1133">Transmembrane helix</keyword>
<feature type="transmembrane region" description="Helical" evidence="7">
    <location>
        <begin position="139"/>
        <end position="162"/>
    </location>
</feature>
<evidence type="ECO:0000313" key="9">
    <source>
        <dbReference type="EMBL" id="GAJ22727.1"/>
    </source>
</evidence>
<dbReference type="InterPro" id="IPR035906">
    <property type="entry name" value="MetI-like_sf"/>
</dbReference>
<reference evidence="9" key="1">
    <citation type="journal article" date="2014" name="Front. Microbiol.">
        <title>High frequency of phylogenetically diverse reductive dehalogenase-homologous genes in deep subseafloor sedimentary metagenomes.</title>
        <authorList>
            <person name="Kawai M."/>
            <person name="Futagami T."/>
            <person name="Toyoda A."/>
            <person name="Takaki Y."/>
            <person name="Nishi S."/>
            <person name="Hori S."/>
            <person name="Arai W."/>
            <person name="Tsubouchi T."/>
            <person name="Morono Y."/>
            <person name="Uchiyama I."/>
            <person name="Ito T."/>
            <person name="Fujiyama A."/>
            <person name="Inagaki F."/>
            <person name="Takami H."/>
        </authorList>
    </citation>
    <scope>NUCLEOTIDE SEQUENCE</scope>
    <source>
        <strain evidence="9">Expedition CK06-06</strain>
    </source>
</reference>
<feature type="domain" description="ABC transmembrane type-1" evidence="8">
    <location>
        <begin position="28"/>
        <end position="185"/>
    </location>
</feature>
<dbReference type="GO" id="GO:0055085">
    <property type="term" value="P:transmembrane transport"/>
    <property type="evidence" value="ECO:0007669"/>
    <property type="project" value="InterPro"/>
</dbReference>
<name>X1VQU3_9ZZZZ</name>
<dbReference type="CDD" id="cd06261">
    <property type="entry name" value="TM_PBP2"/>
    <property type="match status" value="1"/>
</dbReference>
<dbReference type="GO" id="GO:0005886">
    <property type="term" value="C:plasma membrane"/>
    <property type="evidence" value="ECO:0007669"/>
    <property type="project" value="UniProtKB-SubCell"/>
</dbReference>
<comment type="subcellular location">
    <subcellularLocation>
        <location evidence="1">Cell membrane</location>
        <topology evidence="1">Multi-pass membrane protein</topology>
    </subcellularLocation>
</comment>
<evidence type="ECO:0000256" key="1">
    <source>
        <dbReference type="ARBA" id="ARBA00004651"/>
    </source>
</evidence>
<sequence>MFCFNYGFGDGSYSLRFSGFDDGGGKAIFDILIITSSSVLISLVVGSLAAYSLSRFKIGGKNLAFWILSIRMLPPIAAALPLFILYSSLHLLDTYGALIITYSLMNIPFAVWMLKGFFDELPPSLEESALVDGCGRLAAFYKIALPLIAPGLVATTLFNFIFSWNEFLFALVFTRSHVTPLTVFI</sequence>
<evidence type="ECO:0000256" key="2">
    <source>
        <dbReference type="ARBA" id="ARBA00022448"/>
    </source>
</evidence>
<dbReference type="Pfam" id="PF00528">
    <property type="entry name" value="BPD_transp_1"/>
    <property type="match status" value="1"/>
</dbReference>
<dbReference type="PROSITE" id="PS50928">
    <property type="entry name" value="ABC_TM1"/>
    <property type="match status" value="1"/>
</dbReference>
<feature type="non-terminal residue" evidence="9">
    <location>
        <position position="185"/>
    </location>
</feature>
<feature type="transmembrane region" description="Helical" evidence="7">
    <location>
        <begin position="63"/>
        <end position="89"/>
    </location>
</feature>
<evidence type="ECO:0000259" key="8">
    <source>
        <dbReference type="PROSITE" id="PS50928"/>
    </source>
</evidence>
<gene>
    <name evidence="9" type="ORF">S12H4_55711</name>
</gene>
<accession>X1VQU3</accession>
<feature type="transmembrane region" description="Helical" evidence="7">
    <location>
        <begin position="27"/>
        <end position="51"/>
    </location>
</feature>